<dbReference type="AlphaFoldDB" id="A0A084JGH7"/>
<sequence>MKSLIIYCSDYKKNTEVIAQILADKMDSELINIRDVSDLDIESYDLIGFGSGVYKESFSPKLFKLVDKLNLAGKNVFVFSTSGVGMKFYNSRLIKILESKGAINKGSFACKGSFIAKDFTNKKLFNIMGRLSQGHPNQRDFKEAEGFIIRVLDSL</sequence>
<dbReference type="PANTHER" id="PTHR38030:SF2">
    <property type="entry name" value="PROTOPORPHYRINOGEN IX DEHYDROGENASE [QUINONE]"/>
    <property type="match status" value="1"/>
</dbReference>
<dbReference type="Pfam" id="PF12724">
    <property type="entry name" value="Flavodoxin_5"/>
    <property type="match status" value="1"/>
</dbReference>
<keyword evidence="3" id="KW-1185">Reference proteome</keyword>
<dbReference type="GO" id="GO:0010181">
    <property type="term" value="F:FMN binding"/>
    <property type="evidence" value="ECO:0007669"/>
    <property type="project" value="TreeGrafter"/>
</dbReference>
<dbReference type="eggNOG" id="COG0716">
    <property type="taxonomic scope" value="Bacteria"/>
</dbReference>
<dbReference type="InterPro" id="IPR026816">
    <property type="entry name" value="Flavodoxin_dom"/>
</dbReference>
<dbReference type="GO" id="GO:0070819">
    <property type="term" value="F:menaquinone-dependent protoporphyrinogen oxidase activity"/>
    <property type="evidence" value="ECO:0007669"/>
    <property type="project" value="TreeGrafter"/>
</dbReference>
<dbReference type="GO" id="GO:0006783">
    <property type="term" value="P:heme biosynthetic process"/>
    <property type="evidence" value="ECO:0007669"/>
    <property type="project" value="TreeGrafter"/>
</dbReference>
<proteinExistence type="predicted"/>
<dbReference type="STRING" id="318464.IO99_03620"/>
<dbReference type="InterPro" id="IPR029039">
    <property type="entry name" value="Flavoprotein-like_sf"/>
</dbReference>
<dbReference type="Gene3D" id="3.40.50.360">
    <property type="match status" value="1"/>
</dbReference>
<evidence type="ECO:0000313" key="3">
    <source>
        <dbReference type="Proteomes" id="UP000028542"/>
    </source>
</evidence>
<protein>
    <submittedName>
        <fullName evidence="2">Flavodoxin</fullName>
    </submittedName>
</protein>
<name>A0A084JGH7_9CLOT</name>
<evidence type="ECO:0000259" key="1">
    <source>
        <dbReference type="Pfam" id="PF12724"/>
    </source>
</evidence>
<comment type="caution">
    <text evidence="2">The sequence shown here is derived from an EMBL/GenBank/DDBJ whole genome shotgun (WGS) entry which is preliminary data.</text>
</comment>
<feature type="domain" description="Flavodoxin" evidence="1">
    <location>
        <begin position="4"/>
        <end position="87"/>
    </location>
</feature>
<reference evidence="2 3" key="1">
    <citation type="submission" date="2014-07" db="EMBL/GenBank/DDBJ databases">
        <title>Draft genome of Clostridium sulfidigenes 113A isolated from sediments associated with methane hydrate from Krishna Godavari basin.</title>
        <authorList>
            <person name="Honkalas V.S."/>
            <person name="Dabir A.P."/>
            <person name="Arora P."/>
            <person name="Dhakephalkar P.K."/>
        </authorList>
    </citation>
    <scope>NUCLEOTIDE SEQUENCE [LARGE SCALE GENOMIC DNA]</scope>
    <source>
        <strain evidence="2 3">113A</strain>
    </source>
</reference>
<accession>A0A084JGH7</accession>
<organism evidence="2 3">
    <name type="scientific">Clostridium sulfidigenes</name>
    <dbReference type="NCBI Taxonomy" id="318464"/>
    <lineage>
        <taxon>Bacteria</taxon>
        <taxon>Bacillati</taxon>
        <taxon>Bacillota</taxon>
        <taxon>Clostridia</taxon>
        <taxon>Eubacteriales</taxon>
        <taxon>Clostridiaceae</taxon>
        <taxon>Clostridium</taxon>
    </lineage>
</organism>
<dbReference type="InterPro" id="IPR052200">
    <property type="entry name" value="Protoporphyrinogen_IX_DH"/>
</dbReference>
<dbReference type="PANTHER" id="PTHR38030">
    <property type="entry name" value="PROTOPORPHYRINOGEN IX DEHYDROGENASE [MENAQUINONE]"/>
    <property type="match status" value="1"/>
</dbReference>
<evidence type="ECO:0000313" key="2">
    <source>
        <dbReference type="EMBL" id="KEZ88061.1"/>
    </source>
</evidence>
<gene>
    <name evidence="2" type="ORF">IO99_03620</name>
</gene>
<dbReference type="RefSeq" id="WP_035130335.1">
    <property type="nucleotide sequence ID" value="NZ_JBQHQR010000015.1"/>
</dbReference>
<dbReference type="Proteomes" id="UP000028542">
    <property type="component" value="Unassembled WGS sequence"/>
</dbReference>
<dbReference type="SUPFAM" id="SSF52218">
    <property type="entry name" value="Flavoproteins"/>
    <property type="match status" value="1"/>
</dbReference>
<dbReference type="EMBL" id="JPMD01000005">
    <property type="protein sequence ID" value="KEZ88061.1"/>
    <property type="molecule type" value="Genomic_DNA"/>
</dbReference>